<sequence length="685" mass="72651">MLNGTRLLLKARFGVFLADFEAHVNAFSFKGAAGSVPCPRCRNVVGRCEHFDDSPDVLHIWSPSYEKIQPRTNAELKDIVDHLSGLAAAGANAELKLDSQHLGVRYDPDALLWDRELIEITKPPSCLYLDWMHCLAASGGIGQFVLNRVLRALLEASAEFTLEVLDEWAKCAKLPRSHQQLPKMFFQERYVKGVNKHIRAFASEVLSATVVLTMFMEEVVEDDDEVLSDHLLILKMQCAIFDALERGDPEDARSTIEAYYEYAKLYARLYPECRKPKLHFTLHALQSWLAGLRAAHAPAARPRAALGAPGKERAAAARAASAGRAAADAAATQAICAARAAALRPSSAPPAAERLAALRAREHHRGSGPPAHRAPGSAASLLRDAAGWAGHALQAALGAHGGGHSRGAGGRSSGGHAGHGMAMSCGQGVPFCGVLSLESGLGPGKYLHDEPAVHGLWPQTDHFGSSQCRLPSSKAPPEQVHACYRQAGQSPQELLSFQRHEWSNHGMCSGAADEADYFSQVCDLAAAPLSIMAEVRRRGGGLDAMSVGLQDAGYEVWGRSDGTSEVRLSACAGSDGRWTLAPVRDFARRCGASSLRGAGAAAPAGSAERPAAAEGEAPATSGAIAAEPARHLEHRPEPAAQEEASPRCVLGRRGPPCAADDACAALGGCLRCARSGHCTAEPLGR</sequence>
<dbReference type="Proteomes" id="UP001189429">
    <property type="component" value="Unassembled WGS sequence"/>
</dbReference>
<protein>
    <submittedName>
        <fullName evidence="4">Uncharacterized protein</fullName>
    </submittedName>
</protein>
<comment type="caution">
    <text evidence="4">The sequence shown here is derived from an EMBL/GenBank/DDBJ whole genome shotgun (WGS) entry which is preliminary data.</text>
</comment>
<dbReference type="Pfam" id="PF00445">
    <property type="entry name" value="Ribonuclease_T2"/>
    <property type="match status" value="1"/>
</dbReference>
<reference evidence="4" key="1">
    <citation type="submission" date="2023-10" db="EMBL/GenBank/DDBJ databases">
        <authorList>
            <person name="Chen Y."/>
            <person name="Shah S."/>
            <person name="Dougan E. K."/>
            <person name="Thang M."/>
            <person name="Chan C."/>
        </authorList>
    </citation>
    <scope>NUCLEOTIDE SEQUENCE [LARGE SCALE GENOMIC DNA]</scope>
</reference>
<evidence type="ECO:0000256" key="2">
    <source>
        <dbReference type="RuleBase" id="RU004328"/>
    </source>
</evidence>
<evidence type="ECO:0000313" key="4">
    <source>
        <dbReference type="EMBL" id="CAK0839344.1"/>
    </source>
</evidence>
<keyword evidence="5" id="KW-1185">Reference proteome</keyword>
<feature type="region of interest" description="Disordered" evidence="3">
    <location>
        <begin position="399"/>
        <end position="418"/>
    </location>
</feature>
<organism evidence="4 5">
    <name type="scientific">Prorocentrum cordatum</name>
    <dbReference type="NCBI Taxonomy" id="2364126"/>
    <lineage>
        <taxon>Eukaryota</taxon>
        <taxon>Sar</taxon>
        <taxon>Alveolata</taxon>
        <taxon>Dinophyceae</taxon>
        <taxon>Prorocentrales</taxon>
        <taxon>Prorocentraceae</taxon>
        <taxon>Prorocentrum</taxon>
    </lineage>
</organism>
<dbReference type="SUPFAM" id="SSF55895">
    <property type="entry name" value="Ribonuclease Rh-like"/>
    <property type="match status" value="1"/>
</dbReference>
<dbReference type="Gene3D" id="3.90.730.10">
    <property type="entry name" value="Ribonuclease T2-like"/>
    <property type="match status" value="1"/>
</dbReference>
<evidence type="ECO:0000313" key="5">
    <source>
        <dbReference type="Proteomes" id="UP001189429"/>
    </source>
</evidence>
<dbReference type="InterPro" id="IPR036430">
    <property type="entry name" value="RNase_T2-like_sf"/>
</dbReference>
<name>A0ABN9T310_9DINO</name>
<comment type="similarity">
    <text evidence="1 2">Belongs to the RNase T2 family.</text>
</comment>
<dbReference type="InterPro" id="IPR001568">
    <property type="entry name" value="RNase_T2-like"/>
</dbReference>
<dbReference type="EMBL" id="CAUYUJ010014283">
    <property type="protein sequence ID" value="CAK0839344.1"/>
    <property type="molecule type" value="Genomic_DNA"/>
</dbReference>
<proteinExistence type="inferred from homology"/>
<accession>A0ABN9T310</accession>
<gene>
    <name evidence="4" type="ORF">PCOR1329_LOCUS35035</name>
</gene>
<feature type="region of interest" description="Disordered" evidence="3">
    <location>
        <begin position="597"/>
        <end position="619"/>
    </location>
</feature>
<evidence type="ECO:0000256" key="1">
    <source>
        <dbReference type="ARBA" id="ARBA00007469"/>
    </source>
</evidence>
<evidence type="ECO:0000256" key="3">
    <source>
        <dbReference type="SAM" id="MobiDB-lite"/>
    </source>
</evidence>